<dbReference type="SMART" id="SM00849">
    <property type="entry name" value="Lactamase_B"/>
    <property type="match status" value="1"/>
</dbReference>
<dbReference type="OrthoDB" id="9761531at2"/>
<evidence type="ECO:0000313" key="3">
    <source>
        <dbReference type="EMBL" id="CAG9706088.1"/>
    </source>
</evidence>
<dbReference type="InterPro" id="IPR035681">
    <property type="entry name" value="ComA-like_MBL"/>
</dbReference>
<gene>
    <name evidence="5" type="primary">comEC_2</name>
    <name evidence="3" type="ORF">CNEO_42262</name>
    <name evidence="5" type="ORF">CNEONATNEC25_02930</name>
    <name evidence="4" type="ORF">CQ394_09635</name>
</gene>
<accession>A0A2A7MJF0</accession>
<keyword evidence="1" id="KW-0812">Transmembrane</keyword>
<evidence type="ECO:0000313" key="6">
    <source>
        <dbReference type="Proteomes" id="UP000220840"/>
    </source>
</evidence>
<dbReference type="Pfam" id="PF00753">
    <property type="entry name" value="Lactamase_B"/>
    <property type="match status" value="1"/>
</dbReference>
<keyword evidence="6" id="KW-1185">Reference proteome</keyword>
<dbReference type="CDD" id="cd07731">
    <property type="entry name" value="ComA-like_MBL-fold"/>
    <property type="match status" value="1"/>
</dbReference>
<dbReference type="PANTHER" id="PTHR30619:SF7">
    <property type="entry name" value="BETA-LACTAMASE DOMAIN PROTEIN"/>
    <property type="match status" value="1"/>
</dbReference>
<dbReference type="EMBL" id="PDCJ01000001">
    <property type="protein sequence ID" value="PEG31942.1"/>
    <property type="molecule type" value="Genomic_DNA"/>
</dbReference>
<proteinExistence type="predicted"/>
<dbReference type="Proteomes" id="UP000220840">
    <property type="component" value="Unassembled WGS sequence"/>
</dbReference>
<dbReference type="AlphaFoldDB" id="A0A2A7MJF0"/>
<name>A0A2A7MJF0_9CLOT</name>
<evidence type="ECO:0000259" key="2">
    <source>
        <dbReference type="SMART" id="SM00849"/>
    </source>
</evidence>
<dbReference type="InterPro" id="IPR052159">
    <property type="entry name" value="Competence_DNA_uptake"/>
</dbReference>
<sequence>MNKNKLFRKRHISLFANIFILVALLIFVKLSFNFNNYSNTYKNAMLVHYIDVGQGDSVLIQVNNKNLLIDSGPESNKNNLLKYLKNLNIDTLDYVIATHPHEDHIGNMQHIINTYNISAFYAPKVTTSSKTFEQMIDSLKRKNLKINVIKQGISSIDLGNNTKVTVFSPNHDSYDNLNNYSPIMKIEYKNTSFLFTGDAEEEVESEVLKNNFPLSSDVLKAGHHGSSTSTSASFLNAVNPSICVISAGINNNYNHPNPTTLKKLQKNKCIIYRTDKLGDILLISDGTTIKKK</sequence>
<keyword evidence="1" id="KW-1133">Transmembrane helix</keyword>
<dbReference type="Proteomes" id="UP000789738">
    <property type="component" value="Unassembled WGS sequence"/>
</dbReference>
<organism evidence="4 6">
    <name type="scientific">Clostridium neonatale</name>
    <dbReference type="NCBI Taxonomy" id="137838"/>
    <lineage>
        <taxon>Bacteria</taxon>
        <taxon>Bacillati</taxon>
        <taxon>Bacillota</taxon>
        <taxon>Clostridia</taxon>
        <taxon>Eubacteriales</taxon>
        <taxon>Clostridiaceae</taxon>
        <taxon>Clostridium</taxon>
    </lineage>
</organism>
<protein>
    <submittedName>
        <fullName evidence="5">ComE operon protein 3</fullName>
    </submittedName>
    <submittedName>
        <fullName evidence="4">MBL fold metallo-hydrolase</fullName>
    </submittedName>
    <submittedName>
        <fullName evidence="3">Metallo-hydrolase/oxidoreductase</fullName>
    </submittedName>
</protein>
<evidence type="ECO:0000256" key="1">
    <source>
        <dbReference type="SAM" id="Phobius"/>
    </source>
</evidence>
<dbReference type="EMBL" id="CAKJVE010000004">
    <property type="protein sequence ID" value="CAG9706088.1"/>
    <property type="molecule type" value="Genomic_DNA"/>
</dbReference>
<dbReference type="InterPro" id="IPR036866">
    <property type="entry name" value="RibonucZ/Hydroxyglut_hydro"/>
</dbReference>
<feature type="domain" description="Metallo-beta-lactamase" evidence="2">
    <location>
        <begin position="54"/>
        <end position="249"/>
    </location>
</feature>
<keyword evidence="1" id="KW-0472">Membrane</keyword>
<reference evidence="3" key="3">
    <citation type="submission" date="2021-10" db="EMBL/GenBank/DDBJ databases">
        <authorList>
            <person name="Mesa V."/>
        </authorList>
    </citation>
    <scope>NUCLEOTIDE SEQUENCE</scope>
    <source>
        <strain evidence="3">CC3_PB</strain>
    </source>
</reference>
<reference evidence="4 6" key="1">
    <citation type="submission" date="2017-10" db="EMBL/GenBank/DDBJ databases">
        <title>Effective Description of Clostridium neonatale sp. nov. linked to necrotizing enterocolitis in neonates and a clarification of species assignable to the genus Clostridium (Prazmowski 1880) emend. Lawson and Rainey 2016.</title>
        <authorList>
            <person name="Bernard K."/>
            <person name="Burdz T."/>
            <person name="Wiebe D."/>
            <person name="Balcewich B."/>
            <person name="Alfa M."/>
            <person name="Bernier A.-M."/>
        </authorList>
    </citation>
    <scope>NUCLEOTIDE SEQUENCE [LARGE SCALE GENOMIC DNA]</scope>
    <source>
        <strain evidence="4 6">LCDC99A005</strain>
    </source>
</reference>
<dbReference type="InterPro" id="IPR001279">
    <property type="entry name" value="Metallo-B-lactamas"/>
</dbReference>
<evidence type="ECO:0000313" key="5">
    <source>
        <dbReference type="EMBL" id="VCT85329.1"/>
    </source>
</evidence>
<reference evidence="5 7" key="2">
    <citation type="submission" date="2018-06" db="EMBL/GenBank/DDBJ databases">
        <authorList>
            <consortium name="IHU Genomes"/>
        </authorList>
    </citation>
    <scope>NUCLEOTIDE SEQUENCE [LARGE SCALE GENOMIC DNA]</scope>
    <source>
        <strain evidence="5 7">NEC25</strain>
    </source>
</reference>
<dbReference type="Proteomes" id="UP000431451">
    <property type="component" value="Unassembled WGS sequence"/>
</dbReference>
<dbReference type="GO" id="GO:0016787">
    <property type="term" value="F:hydrolase activity"/>
    <property type="evidence" value="ECO:0007669"/>
    <property type="project" value="UniProtKB-KW"/>
</dbReference>
<dbReference type="EMBL" id="UWJD01000002">
    <property type="protein sequence ID" value="VCT85329.1"/>
    <property type="molecule type" value="Genomic_DNA"/>
</dbReference>
<evidence type="ECO:0000313" key="4">
    <source>
        <dbReference type="EMBL" id="PEG31942.1"/>
    </source>
</evidence>
<keyword evidence="4" id="KW-0378">Hydrolase</keyword>
<dbReference type="Gene3D" id="3.60.15.10">
    <property type="entry name" value="Ribonuclease Z/Hydroxyacylglutathione hydrolase-like"/>
    <property type="match status" value="1"/>
</dbReference>
<dbReference type="RefSeq" id="WP_058296090.1">
    <property type="nucleotide sequence ID" value="NZ_CAKJVD010000048.1"/>
</dbReference>
<feature type="transmembrane region" description="Helical" evidence="1">
    <location>
        <begin position="12"/>
        <end position="32"/>
    </location>
</feature>
<dbReference type="STRING" id="137838.GCA_001458595_03401"/>
<evidence type="ECO:0000313" key="7">
    <source>
        <dbReference type="Proteomes" id="UP000431451"/>
    </source>
</evidence>
<dbReference type="GeneID" id="68878391"/>
<dbReference type="PANTHER" id="PTHR30619">
    <property type="entry name" value="DNA INTERNALIZATION/COMPETENCE PROTEIN COMEC/REC2"/>
    <property type="match status" value="1"/>
</dbReference>
<dbReference type="SUPFAM" id="SSF56281">
    <property type="entry name" value="Metallo-hydrolase/oxidoreductase"/>
    <property type="match status" value="1"/>
</dbReference>